<dbReference type="EMBL" id="CP059404">
    <property type="protein sequence ID" value="QNE89122.1"/>
    <property type="molecule type" value="Genomic_DNA"/>
</dbReference>
<dbReference type="InterPro" id="IPR025971">
    <property type="entry name" value="LppP/LprE"/>
</dbReference>
<gene>
    <name evidence="8" type="ORF">H0194_08625</name>
</gene>
<keyword evidence="9" id="KW-1185">Reference proteome</keyword>
<feature type="compositionally biased region" description="Low complexity" evidence="6">
    <location>
        <begin position="61"/>
        <end position="85"/>
    </location>
</feature>
<evidence type="ECO:0000313" key="8">
    <source>
        <dbReference type="EMBL" id="QNE89122.1"/>
    </source>
</evidence>
<evidence type="ECO:0000256" key="2">
    <source>
        <dbReference type="ARBA" id="ARBA00022729"/>
    </source>
</evidence>
<dbReference type="Proteomes" id="UP000515743">
    <property type="component" value="Chromosome"/>
</dbReference>
<dbReference type="PROSITE" id="PS51257">
    <property type="entry name" value="PROKAR_LIPOPROTEIN"/>
    <property type="match status" value="1"/>
</dbReference>
<keyword evidence="4" id="KW-0564">Palmitate</keyword>
<protein>
    <submittedName>
        <fullName evidence="8">LppP/LprE family lipoprotein</fullName>
    </submittedName>
</protein>
<reference evidence="8 9" key="1">
    <citation type="submission" date="2020-07" db="EMBL/GenBank/DDBJ databases">
        <title>Complete genome and description of Corynebacterium incognita strain Marseille-Q3630 sp. nov.</title>
        <authorList>
            <person name="Boxberger M."/>
        </authorList>
    </citation>
    <scope>NUCLEOTIDE SEQUENCE [LARGE SCALE GENOMIC DNA]</scope>
    <source>
        <strain evidence="8 9">Marseille-Q3630</strain>
    </source>
</reference>
<accession>A0A7G7CNF6</accession>
<evidence type="ECO:0000256" key="3">
    <source>
        <dbReference type="ARBA" id="ARBA00023136"/>
    </source>
</evidence>
<keyword evidence="3" id="KW-0472">Membrane</keyword>
<feature type="signal peptide" evidence="7">
    <location>
        <begin position="1"/>
        <end position="25"/>
    </location>
</feature>
<dbReference type="Pfam" id="PF14041">
    <property type="entry name" value="Lipoprotein_21"/>
    <property type="match status" value="1"/>
</dbReference>
<organism evidence="8 9">
    <name type="scientific">Corynebacterium incognita</name>
    <dbReference type="NCBI Taxonomy" id="2754725"/>
    <lineage>
        <taxon>Bacteria</taxon>
        <taxon>Bacillati</taxon>
        <taxon>Actinomycetota</taxon>
        <taxon>Actinomycetes</taxon>
        <taxon>Mycobacteriales</taxon>
        <taxon>Corynebacteriaceae</taxon>
        <taxon>Corynebacterium</taxon>
    </lineage>
</organism>
<dbReference type="RefSeq" id="WP_185175500.1">
    <property type="nucleotide sequence ID" value="NZ_CP059404.1"/>
</dbReference>
<evidence type="ECO:0000256" key="1">
    <source>
        <dbReference type="ARBA" id="ARBA00022475"/>
    </source>
</evidence>
<feature type="compositionally biased region" description="Low complexity" evidence="6">
    <location>
        <begin position="43"/>
        <end position="53"/>
    </location>
</feature>
<dbReference type="AlphaFoldDB" id="A0A7G7CNF6"/>
<evidence type="ECO:0000256" key="4">
    <source>
        <dbReference type="ARBA" id="ARBA00023139"/>
    </source>
</evidence>
<dbReference type="KEGG" id="cik:H0194_08625"/>
<feature type="chain" id="PRO_5028863040" evidence="7">
    <location>
        <begin position="26"/>
        <end position="233"/>
    </location>
</feature>
<evidence type="ECO:0000313" key="9">
    <source>
        <dbReference type="Proteomes" id="UP000515743"/>
    </source>
</evidence>
<feature type="region of interest" description="Disordered" evidence="6">
    <location>
        <begin position="28"/>
        <end position="103"/>
    </location>
</feature>
<proteinExistence type="predicted"/>
<evidence type="ECO:0000256" key="6">
    <source>
        <dbReference type="SAM" id="MobiDB-lite"/>
    </source>
</evidence>
<evidence type="ECO:0000256" key="7">
    <source>
        <dbReference type="SAM" id="SignalP"/>
    </source>
</evidence>
<keyword evidence="2 7" id="KW-0732">Signal</keyword>
<name>A0A7G7CNF6_9CORY</name>
<keyword evidence="1" id="KW-1003">Cell membrane</keyword>
<evidence type="ECO:0000256" key="5">
    <source>
        <dbReference type="ARBA" id="ARBA00023288"/>
    </source>
</evidence>
<feature type="compositionally biased region" description="Basic and acidic residues" evidence="6">
    <location>
        <begin position="87"/>
        <end position="96"/>
    </location>
</feature>
<sequence length="233" mass="24983">MKRRVRCLTGVVVPILFLTACGVNDAPEAWTPPEEHDTAAASEDTQVDQVTEQTEQEETTAELPSTTTASPTTTATATSTTSRPSSTKKDSVHDGSKSGGASCGTLTADQAVRNNLHRLTPAKWDWTAEWADLSGYDPCASLSWAVVTIEHGTSTSPYQIMLFHKGEYLGTGTLDAYAFKPSVTRTSDTRIDVTYYYSTSPGGGGINRAETYASFTWDEVAQKVTMGGNVPPT</sequence>
<keyword evidence="5 8" id="KW-0449">Lipoprotein</keyword>